<organism evidence="1 2">
    <name type="scientific">Tanacetum coccineum</name>
    <dbReference type="NCBI Taxonomy" id="301880"/>
    <lineage>
        <taxon>Eukaryota</taxon>
        <taxon>Viridiplantae</taxon>
        <taxon>Streptophyta</taxon>
        <taxon>Embryophyta</taxon>
        <taxon>Tracheophyta</taxon>
        <taxon>Spermatophyta</taxon>
        <taxon>Magnoliopsida</taxon>
        <taxon>eudicotyledons</taxon>
        <taxon>Gunneridae</taxon>
        <taxon>Pentapetalae</taxon>
        <taxon>asterids</taxon>
        <taxon>campanulids</taxon>
        <taxon>Asterales</taxon>
        <taxon>Asteraceae</taxon>
        <taxon>Asteroideae</taxon>
        <taxon>Anthemideae</taxon>
        <taxon>Anthemidinae</taxon>
        <taxon>Tanacetum</taxon>
    </lineage>
</organism>
<proteinExistence type="predicted"/>
<comment type="caution">
    <text evidence="1">The sequence shown here is derived from an EMBL/GenBank/DDBJ whole genome shotgun (WGS) entry which is preliminary data.</text>
</comment>
<gene>
    <name evidence="1" type="ORF">Tco_1092248</name>
</gene>
<reference evidence="1" key="2">
    <citation type="submission" date="2022-01" db="EMBL/GenBank/DDBJ databases">
        <authorList>
            <person name="Yamashiro T."/>
            <person name="Shiraishi A."/>
            <person name="Satake H."/>
            <person name="Nakayama K."/>
        </authorList>
    </citation>
    <scope>NUCLEOTIDE SEQUENCE</scope>
</reference>
<dbReference type="Proteomes" id="UP001151760">
    <property type="component" value="Unassembled WGS sequence"/>
</dbReference>
<protein>
    <submittedName>
        <fullName evidence="1">Uncharacterized protein</fullName>
    </submittedName>
</protein>
<evidence type="ECO:0000313" key="2">
    <source>
        <dbReference type="Proteomes" id="UP001151760"/>
    </source>
</evidence>
<keyword evidence="2" id="KW-1185">Reference proteome</keyword>
<name>A0ABQ5I9K7_9ASTR</name>
<dbReference type="EMBL" id="BQNB010020507">
    <property type="protein sequence ID" value="GJT96730.1"/>
    <property type="molecule type" value="Genomic_DNA"/>
</dbReference>
<accession>A0ABQ5I9K7</accession>
<evidence type="ECO:0000313" key="1">
    <source>
        <dbReference type="EMBL" id="GJT96730.1"/>
    </source>
</evidence>
<reference evidence="1" key="1">
    <citation type="journal article" date="2022" name="Int. J. Mol. Sci.">
        <title>Draft Genome of Tanacetum Coccineum: Genomic Comparison of Closely Related Tanacetum-Family Plants.</title>
        <authorList>
            <person name="Yamashiro T."/>
            <person name="Shiraishi A."/>
            <person name="Nakayama K."/>
            <person name="Satake H."/>
        </authorList>
    </citation>
    <scope>NUCLEOTIDE SEQUENCE</scope>
</reference>
<sequence length="481" mass="56103">MLHQRMFESGTYKSLPEHIALYKALEASMARAQRDEFLAEKNKLRNCATYQALAENSLHENTGDMWTFMNWYCQKMGKTELTQEDLEDQIDWTNLEGNQVRIDINRPLPLSGPPGHMKVARYHDFGLELLVPEHMWIDDICTYDISASYGISHWWFNRQKFYIDRHTTESSHKVVRTHMHILSVVIIKAYSRYGYDYLKEITLRRADHQEYTIVKKDFKNMYSSDFADLNLLLLQGHLNHLPSSDIRMLSTTVKLWTQNLDATGFKFKHDYTIIDSPRAVVFLVSNNEQKIMSFNEIYKFSDGTLTNIMEVLDYIVKEYKVAVRSSLRSLKPKCTIESRAKRSSINLIRTLFHITCSSHNVKTRIIIRVLRIILVVLLEHSSDTYVFTMKMEILLEPTSSKLMVDVPIKRTCKLGDSDVPTLEDPTLILEIMSRIFHLRLNLPDHRSVLTGSEGSSKDGDGDTLFQWSLFHNRMLILDRYI</sequence>